<evidence type="ECO:0000256" key="5">
    <source>
        <dbReference type="ARBA" id="ARBA00022801"/>
    </source>
</evidence>
<evidence type="ECO:0000259" key="17">
    <source>
        <dbReference type="PROSITE" id="PS51192"/>
    </source>
</evidence>
<evidence type="ECO:0000256" key="14">
    <source>
        <dbReference type="PROSITE-ProRule" id="PRU00552"/>
    </source>
</evidence>
<dbReference type="InterPro" id="IPR011545">
    <property type="entry name" value="DEAD/DEAH_box_helicase_dom"/>
</dbReference>
<keyword evidence="4 15" id="KW-0547">Nucleotide-binding</keyword>
<dbReference type="SUPFAM" id="SSF52540">
    <property type="entry name" value="P-loop containing nucleoside triphosphate hydrolases"/>
    <property type="match status" value="1"/>
</dbReference>
<feature type="region of interest" description="Disordered" evidence="16">
    <location>
        <begin position="43"/>
        <end position="76"/>
    </location>
</feature>
<gene>
    <name evidence="21" type="ORF">SBOR_6989</name>
</gene>
<dbReference type="InterPro" id="IPR025313">
    <property type="entry name" value="SPB4-like_CTE"/>
</dbReference>
<evidence type="ECO:0000256" key="1">
    <source>
        <dbReference type="ARBA" id="ARBA00004604"/>
    </source>
</evidence>
<feature type="short sequence motif" description="Q motif" evidence="14">
    <location>
        <begin position="91"/>
        <end position="120"/>
    </location>
</feature>
<feature type="domain" description="HotDog ACOT-type" evidence="20">
    <location>
        <begin position="688"/>
        <end position="822"/>
    </location>
</feature>
<dbReference type="FunFam" id="3.40.50.300:FF:000379">
    <property type="entry name" value="RNA helicase"/>
    <property type="match status" value="1"/>
</dbReference>
<dbReference type="STRING" id="1432307.W9C778"/>
<dbReference type="InterPro" id="IPR014001">
    <property type="entry name" value="Helicase_ATP-bd"/>
</dbReference>
<evidence type="ECO:0000256" key="9">
    <source>
        <dbReference type="ARBA" id="ARBA00023242"/>
    </source>
</evidence>
<evidence type="ECO:0000256" key="12">
    <source>
        <dbReference type="ARBA" id="ARBA00024365"/>
    </source>
</evidence>
<feature type="compositionally biased region" description="Acidic residues" evidence="16">
    <location>
        <begin position="43"/>
        <end position="68"/>
    </location>
</feature>
<dbReference type="PROSITE" id="PS51192">
    <property type="entry name" value="HELICASE_ATP_BIND_1"/>
    <property type="match status" value="1"/>
</dbReference>
<organism evidence="21 22">
    <name type="scientific">Sclerotinia borealis (strain F-4128)</name>
    <dbReference type="NCBI Taxonomy" id="1432307"/>
    <lineage>
        <taxon>Eukaryota</taxon>
        <taxon>Fungi</taxon>
        <taxon>Dikarya</taxon>
        <taxon>Ascomycota</taxon>
        <taxon>Pezizomycotina</taxon>
        <taxon>Leotiomycetes</taxon>
        <taxon>Helotiales</taxon>
        <taxon>Sclerotiniaceae</taxon>
        <taxon>Sclerotinia</taxon>
    </lineage>
</organism>
<comment type="subcellular location">
    <subcellularLocation>
        <location evidence="1">Nucleus</location>
        <location evidence="1">Nucleolus</location>
    </subcellularLocation>
</comment>
<dbReference type="Gene3D" id="3.40.50.300">
    <property type="entry name" value="P-loop containing nucleotide triphosphate hydrolases"/>
    <property type="match status" value="2"/>
</dbReference>
<dbReference type="PROSITE" id="PS00039">
    <property type="entry name" value="DEAD_ATP_HELICASE"/>
    <property type="match status" value="1"/>
</dbReference>
<dbReference type="InterPro" id="IPR001650">
    <property type="entry name" value="Helicase_C-like"/>
</dbReference>
<dbReference type="SMART" id="SM00487">
    <property type="entry name" value="DEXDc"/>
    <property type="match status" value="1"/>
</dbReference>
<dbReference type="AlphaFoldDB" id="W9C778"/>
<keyword evidence="7 15" id="KW-0067">ATP-binding</keyword>
<evidence type="ECO:0000256" key="8">
    <source>
        <dbReference type="ARBA" id="ARBA00022884"/>
    </source>
</evidence>
<evidence type="ECO:0000256" key="7">
    <source>
        <dbReference type="ARBA" id="ARBA00022840"/>
    </source>
</evidence>
<feature type="domain" description="Helicase C-terminal" evidence="18">
    <location>
        <begin position="313"/>
        <end position="483"/>
    </location>
</feature>
<accession>W9C778</accession>
<dbReference type="GO" id="GO:0003724">
    <property type="term" value="F:RNA helicase activity"/>
    <property type="evidence" value="ECO:0007669"/>
    <property type="project" value="UniProtKB-EC"/>
</dbReference>
<dbReference type="PROSITE" id="PS51194">
    <property type="entry name" value="HELICASE_CTER"/>
    <property type="match status" value="1"/>
</dbReference>
<dbReference type="GO" id="GO:0006364">
    <property type="term" value="P:rRNA processing"/>
    <property type="evidence" value="ECO:0007669"/>
    <property type="project" value="UniProtKB-KW"/>
</dbReference>
<comment type="similarity">
    <text evidence="11">Belongs to the DEAD box helicase family. DDX18/HAS1 subfamily.</text>
</comment>
<feature type="domain" description="HotDog ACOT-type" evidence="20">
    <location>
        <begin position="901"/>
        <end position="1038"/>
    </location>
</feature>
<dbReference type="CDD" id="cd03442">
    <property type="entry name" value="BFIT_BACH"/>
    <property type="match status" value="2"/>
</dbReference>
<dbReference type="GO" id="GO:0003723">
    <property type="term" value="F:RNA binding"/>
    <property type="evidence" value="ECO:0007669"/>
    <property type="project" value="UniProtKB-UniRule"/>
</dbReference>
<dbReference type="InterPro" id="IPR014014">
    <property type="entry name" value="RNA_helicase_DEAD_Q_motif"/>
</dbReference>
<dbReference type="InterPro" id="IPR033120">
    <property type="entry name" value="HOTDOG_ACOT"/>
</dbReference>
<dbReference type="GO" id="GO:0005524">
    <property type="term" value="F:ATP binding"/>
    <property type="evidence" value="ECO:0007669"/>
    <property type="project" value="UniProtKB-UniRule"/>
</dbReference>
<feature type="domain" description="Helicase ATP-binding" evidence="17">
    <location>
        <begin position="123"/>
        <end position="299"/>
    </location>
</feature>
<dbReference type="FunFam" id="3.40.50.300:FF:000460">
    <property type="entry name" value="RNA helicase"/>
    <property type="match status" value="1"/>
</dbReference>
<dbReference type="FunFam" id="3.10.129.10:FF:000038">
    <property type="entry name" value="Acyl-CoA thioester hydrolase"/>
    <property type="match status" value="1"/>
</dbReference>
<evidence type="ECO:0000256" key="11">
    <source>
        <dbReference type="ARBA" id="ARBA00024357"/>
    </source>
</evidence>
<dbReference type="InterPro" id="IPR044773">
    <property type="entry name" value="DDX18/Has1_DEADc"/>
</dbReference>
<comment type="subunit">
    <text evidence="12">Associates in the nucleolus with the 60S and pre-60S ribosomal subunits.</text>
</comment>
<dbReference type="GO" id="GO:0005730">
    <property type="term" value="C:nucleolus"/>
    <property type="evidence" value="ECO:0007669"/>
    <property type="project" value="UniProtKB-SubCell"/>
</dbReference>
<evidence type="ECO:0000259" key="20">
    <source>
        <dbReference type="PROSITE" id="PS51770"/>
    </source>
</evidence>
<dbReference type="SUPFAM" id="SSF54637">
    <property type="entry name" value="Thioesterase/thiol ester dehydrase-isomerase"/>
    <property type="match status" value="2"/>
</dbReference>
<feature type="region of interest" description="Disordered" evidence="16">
    <location>
        <begin position="680"/>
        <end position="703"/>
    </location>
</feature>
<evidence type="ECO:0000259" key="19">
    <source>
        <dbReference type="PROSITE" id="PS51195"/>
    </source>
</evidence>
<dbReference type="Pfam" id="PF13959">
    <property type="entry name" value="CTE_SPB4"/>
    <property type="match status" value="1"/>
</dbReference>
<reference evidence="21 22" key="1">
    <citation type="journal article" date="2014" name="Genome Announc.">
        <title>Draft genome sequence of Sclerotinia borealis, a psychrophilic plant pathogenic fungus.</title>
        <authorList>
            <person name="Mardanov A.V."/>
            <person name="Beletsky A.V."/>
            <person name="Kadnikov V.V."/>
            <person name="Ignatov A.N."/>
            <person name="Ravin N.V."/>
        </authorList>
    </citation>
    <scope>NUCLEOTIDE SEQUENCE [LARGE SCALE GENOMIC DNA]</scope>
    <source>
        <strain evidence="22">F-4157</strain>
    </source>
</reference>
<dbReference type="Proteomes" id="UP000019487">
    <property type="component" value="Unassembled WGS sequence"/>
</dbReference>
<dbReference type="SMART" id="SM00490">
    <property type="entry name" value="HELICc"/>
    <property type="match status" value="1"/>
</dbReference>
<comment type="function">
    <text evidence="15">RNA helicase.</text>
</comment>
<keyword evidence="8 15" id="KW-0694">RNA-binding</keyword>
<dbReference type="InterPro" id="IPR000629">
    <property type="entry name" value="RNA-helicase_DEAD-box_CS"/>
</dbReference>
<comment type="function">
    <text evidence="10">ATP-dependent RNA helicase involved in 40S ribosomal subunit biogenesis. Required for the processing and cleavage of 35S pre-rRNA at sites A0, A1, and A2, leading to mature 18S rRNA.</text>
</comment>
<keyword evidence="6 15" id="KW-0347">Helicase</keyword>
<dbReference type="PROSITE" id="PS51770">
    <property type="entry name" value="HOTDOG_ACOT"/>
    <property type="match status" value="2"/>
</dbReference>
<dbReference type="EC" id="3.6.4.13" evidence="15"/>
<evidence type="ECO:0000313" key="21">
    <source>
        <dbReference type="EMBL" id="ESZ92617.1"/>
    </source>
</evidence>
<protein>
    <recommendedName>
        <fullName evidence="15">ATP-dependent RNA helicase</fullName>
        <ecNumber evidence="15">3.6.4.13</ecNumber>
    </recommendedName>
</protein>
<dbReference type="InterPro" id="IPR029069">
    <property type="entry name" value="HotDog_dom_sf"/>
</dbReference>
<dbReference type="SMART" id="SM01178">
    <property type="entry name" value="DUF4217"/>
    <property type="match status" value="1"/>
</dbReference>
<name>W9C778_SCLBF</name>
<dbReference type="OrthoDB" id="10259640at2759"/>
<keyword evidence="22" id="KW-1185">Reference proteome</keyword>
<sequence>MGSVELKKRKRSHAKTVTPAVEKKAKIVAPESDVEMEIEEVEVEVEPVVEEEVEEEIEEEEEEEVEEEVEKKAEDEHKHLSLPAVGDASVEKFSELNLSDKTMKALIEDMKFESMTEIQRRGIPPLLAGRDVLGAAKTGSGKTLAFLIPAIEMLHSLRFKPRNGTGVIVVSPTRELALQIFGVARELMAHHSQTYGIVMGGANRRAEAEKLVKGVNLLIATPGRLLDHLQNTQGFIFKNLKALVIDEADRILEAGFEDEMKQVVKVLPKDDRQTMLFSATQTTKVEDLARISLRPGPLYINVDNKKEHSTVEGLEQGYVVCDSDKRFLLLFSFLKRNLKKKIIVFFSSCACVKYHAELLNYIDLPVLDLHGKQKQQKRTNTFFEFCNAKQGTLICTDVAARGLDIPDVDWVIQFDPPDDPNDYIHRVGRTARGNDGKGRSLLFLQPSEVGFLTHLKTARIPVVEFEFPAAKIVNIQSQLSKLIAQNYYLNKSAKEGYKSYLQAYASHSLRSVFDVGKLDLVKVAKSFGFDAPPRVDINISAGMKDTVQKKRPYGSQPRQGERMMRMRLRTSIQVSSRVSSLAGKGGGRSGLRLGLGLNDATGLRWGVGIGRAGMGGIGMSIGGMGMGMRMRNKRDFSMTHRRGTDGVFSGLTEMRTVRVPFIEAWRGREREEGEQGMIEGDKEGIEGGEGEIEGDKGKGKGKGMIVGDKGMKRMKDSFHRVDLDALAGVISYKHTGDAVMTVTAAVDRITLSRPLEICDLELSGQVTFATGRSSMEVSLQVCKAIPVDPENQNQNQSQPREPRKKEDIFMECAFTMVSLDPLTKRAVKIAGVEPQDDEERRLYKLGMSSYEKKKREMGRGLKSKEPDDEESDLIHRLWLKMLDYHDPNTPTLLPKSYIRMSTSTIQSVQIMQPQYRNRHNFMIFGGFLLKSTFELAFTCASALAHARPRFVALDPSTFVNPVPVGGVLYVGARLAYCEVGEGEVGKGGKGEKGMGKGKGKRTKIQIRVDTKVKNVEHESGETKPTGQFNYTFEVEGEVQVLPESYGEFMVYLDARRRSRGRGGVVQ</sequence>
<dbReference type="Gene3D" id="3.10.129.10">
    <property type="entry name" value="Hotdog Thioesterase"/>
    <property type="match status" value="2"/>
</dbReference>
<dbReference type="CDD" id="cd18787">
    <property type="entry name" value="SF2_C_DEAD"/>
    <property type="match status" value="1"/>
</dbReference>
<evidence type="ECO:0000259" key="18">
    <source>
        <dbReference type="PROSITE" id="PS51194"/>
    </source>
</evidence>
<keyword evidence="5 15" id="KW-0378">Hydrolase</keyword>
<dbReference type="HOGENOM" id="CLU_288385_0_0_1"/>
<feature type="domain" description="DEAD-box RNA helicase Q" evidence="19">
    <location>
        <begin position="91"/>
        <end position="120"/>
    </location>
</feature>
<keyword evidence="9" id="KW-0539">Nucleus</keyword>
<dbReference type="PROSITE" id="PS51195">
    <property type="entry name" value="Q_MOTIF"/>
    <property type="match status" value="1"/>
</dbReference>
<dbReference type="EMBL" id="AYSA01000373">
    <property type="protein sequence ID" value="ESZ92617.1"/>
    <property type="molecule type" value="Genomic_DNA"/>
</dbReference>
<dbReference type="Pfam" id="PF00270">
    <property type="entry name" value="DEAD"/>
    <property type="match status" value="1"/>
</dbReference>
<evidence type="ECO:0000256" key="16">
    <source>
        <dbReference type="SAM" id="MobiDB-lite"/>
    </source>
</evidence>
<evidence type="ECO:0000313" key="22">
    <source>
        <dbReference type="Proteomes" id="UP000019487"/>
    </source>
</evidence>
<dbReference type="CDD" id="cd17942">
    <property type="entry name" value="DEADc_DDX18"/>
    <property type="match status" value="1"/>
</dbReference>
<dbReference type="PANTHER" id="PTHR24031">
    <property type="entry name" value="RNA HELICASE"/>
    <property type="match status" value="1"/>
</dbReference>
<evidence type="ECO:0000256" key="13">
    <source>
        <dbReference type="ARBA" id="ARBA00047984"/>
    </source>
</evidence>
<evidence type="ECO:0000256" key="10">
    <source>
        <dbReference type="ARBA" id="ARBA00024310"/>
    </source>
</evidence>
<comment type="domain">
    <text evidence="15">The Q motif is unique to and characteristic of the DEAD box family of RNA helicases and controls ATP binding and hydrolysis.</text>
</comment>
<evidence type="ECO:0000256" key="2">
    <source>
        <dbReference type="ARBA" id="ARBA00022517"/>
    </source>
</evidence>
<evidence type="ECO:0000256" key="3">
    <source>
        <dbReference type="ARBA" id="ARBA00022552"/>
    </source>
</evidence>
<dbReference type="InterPro" id="IPR027417">
    <property type="entry name" value="P-loop_NTPase"/>
</dbReference>
<keyword evidence="2" id="KW-0690">Ribosome biogenesis</keyword>
<evidence type="ECO:0000256" key="15">
    <source>
        <dbReference type="RuleBase" id="RU365068"/>
    </source>
</evidence>
<evidence type="ECO:0000256" key="4">
    <source>
        <dbReference type="ARBA" id="ARBA00022741"/>
    </source>
</evidence>
<keyword evidence="3" id="KW-0698">rRNA processing</keyword>
<dbReference type="GO" id="GO:0016887">
    <property type="term" value="F:ATP hydrolysis activity"/>
    <property type="evidence" value="ECO:0007669"/>
    <property type="project" value="RHEA"/>
</dbReference>
<dbReference type="Pfam" id="PF00271">
    <property type="entry name" value="Helicase_C"/>
    <property type="match status" value="1"/>
</dbReference>
<proteinExistence type="inferred from homology"/>
<comment type="caution">
    <text evidence="21">The sequence shown here is derived from an EMBL/GenBank/DDBJ whole genome shotgun (WGS) entry which is preliminary data.</text>
</comment>
<comment type="catalytic activity">
    <reaction evidence="13 15">
        <text>ATP + H2O = ADP + phosphate + H(+)</text>
        <dbReference type="Rhea" id="RHEA:13065"/>
        <dbReference type="ChEBI" id="CHEBI:15377"/>
        <dbReference type="ChEBI" id="CHEBI:15378"/>
        <dbReference type="ChEBI" id="CHEBI:30616"/>
        <dbReference type="ChEBI" id="CHEBI:43474"/>
        <dbReference type="ChEBI" id="CHEBI:456216"/>
        <dbReference type="EC" id="3.6.4.13"/>
    </reaction>
</comment>
<evidence type="ECO:0000256" key="6">
    <source>
        <dbReference type="ARBA" id="ARBA00022806"/>
    </source>
</evidence>